<evidence type="ECO:0000313" key="1">
    <source>
        <dbReference type="EMBL" id="EFV99502.1"/>
    </source>
</evidence>
<accession>E7SBP3</accession>
<organism evidence="1 2">
    <name type="scientific">Streptococcus australis ATCC 700641</name>
    <dbReference type="NCBI Taxonomy" id="888833"/>
    <lineage>
        <taxon>Bacteria</taxon>
        <taxon>Bacillati</taxon>
        <taxon>Bacillota</taxon>
        <taxon>Bacilli</taxon>
        <taxon>Lactobacillales</taxon>
        <taxon>Streptococcaceae</taxon>
        <taxon>Streptococcus</taxon>
    </lineage>
</organism>
<sequence length="72" mass="8052">MVRFIYVVIKLSAVRKVLETIVFQALGSFGTLGPKLSHGTSSKFADVCTHLRKVFLKVLFSIIKRPNGLFIN</sequence>
<reference evidence="1 2" key="1">
    <citation type="submission" date="2010-12" db="EMBL/GenBank/DDBJ databases">
        <authorList>
            <person name="Muzny D."/>
            <person name="Qin X."/>
            <person name="Deng J."/>
            <person name="Jiang H."/>
            <person name="Liu Y."/>
            <person name="Qu J."/>
            <person name="Song X.-Z."/>
            <person name="Zhang L."/>
            <person name="Thornton R."/>
            <person name="Coyle M."/>
            <person name="Francisco L."/>
            <person name="Jackson L."/>
            <person name="Javaid M."/>
            <person name="Korchina V."/>
            <person name="Kovar C."/>
            <person name="Mata R."/>
            <person name="Mathew T."/>
            <person name="Ngo R."/>
            <person name="Nguyen L."/>
            <person name="Nguyen N."/>
            <person name="Okwuonu G."/>
            <person name="Ongeri F."/>
            <person name="Pham C."/>
            <person name="Simmons D."/>
            <person name="Wilczek-Boney K."/>
            <person name="Hale W."/>
            <person name="Jakkamsetti A."/>
            <person name="Pham P."/>
            <person name="Ruth R."/>
            <person name="San Lucas F."/>
            <person name="Warren J."/>
            <person name="Zhang J."/>
            <person name="Zhao Z."/>
            <person name="Zhou C."/>
            <person name="Zhu D."/>
            <person name="Lee S."/>
            <person name="Bess C."/>
            <person name="Blankenburg K."/>
            <person name="Forbes L."/>
            <person name="Fu Q."/>
            <person name="Gubbala S."/>
            <person name="Hirani K."/>
            <person name="Jayaseelan J.C."/>
            <person name="Lara F."/>
            <person name="Munidasa M."/>
            <person name="Palculict T."/>
            <person name="Patil S."/>
            <person name="Pu L.-L."/>
            <person name="Saada N."/>
            <person name="Tang L."/>
            <person name="Weissenberger G."/>
            <person name="Zhu Y."/>
            <person name="Hemphill L."/>
            <person name="Shang Y."/>
            <person name="Youmans B."/>
            <person name="Ayvaz T."/>
            <person name="Ross M."/>
            <person name="Santibanez J."/>
            <person name="Aqrawi P."/>
            <person name="Gross S."/>
            <person name="Joshi V."/>
            <person name="Fowler G."/>
            <person name="Nazareth L."/>
            <person name="Reid J."/>
            <person name="Worley K."/>
            <person name="Petrosino J."/>
            <person name="Highlander S."/>
            <person name="Gibbs R."/>
        </authorList>
    </citation>
    <scope>NUCLEOTIDE SEQUENCE [LARGE SCALE GENOMIC DNA]</scope>
    <source>
        <strain evidence="1 2">ATCC 700641</strain>
    </source>
</reference>
<proteinExistence type="predicted"/>
<dbReference type="EMBL" id="AEQR01000019">
    <property type="protein sequence ID" value="EFV99502.1"/>
    <property type="molecule type" value="Genomic_DNA"/>
</dbReference>
<protein>
    <submittedName>
        <fullName evidence="1">Uncharacterized protein</fullName>
    </submittedName>
</protein>
<dbReference type="AlphaFoldDB" id="E7SBP3"/>
<dbReference type="HOGENOM" id="CLU_201955_0_0_9"/>
<gene>
    <name evidence="1" type="ORF">HMPREF9421_1610</name>
</gene>
<comment type="caution">
    <text evidence="1">The sequence shown here is derived from an EMBL/GenBank/DDBJ whole genome shotgun (WGS) entry which is preliminary data.</text>
</comment>
<evidence type="ECO:0000313" key="2">
    <source>
        <dbReference type="Proteomes" id="UP000002814"/>
    </source>
</evidence>
<dbReference type="Proteomes" id="UP000002814">
    <property type="component" value="Unassembled WGS sequence"/>
</dbReference>
<name>E7SBP3_9STRE</name>
<keyword evidence="2" id="KW-1185">Reference proteome</keyword>